<comment type="caution">
    <text evidence="7">The sequence shown here is derived from an EMBL/GenBank/DDBJ whole genome shotgun (WGS) entry which is preliminary data.</text>
</comment>
<feature type="region of interest" description="Disordered" evidence="5">
    <location>
        <begin position="336"/>
        <end position="425"/>
    </location>
</feature>
<feature type="transmembrane region" description="Helical" evidence="6">
    <location>
        <begin position="88"/>
        <end position="109"/>
    </location>
</feature>
<dbReference type="OMA" id="CIKLIVM"/>
<dbReference type="PANTHER" id="PTHR23423">
    <property type="entry name" value="ORGANIC SOLUTE TRANSPORTER-RELATED"/>
    <property type="match status" value="1"/>
</dbReference>
<evidence type="ECO:0000256" key="2">
    <source>
        <dbReference type="ARBA" id="ARBA00022692"/>
    </source>
</evidence>
<proteinExistence type="predicted"/>
<accession>A0A388L029</accession>
<keyword evidence="2 6" id="KW-0812">Transmembrane</keyword>
<dbReference type="InterPro" id="IPR005178">
    <property type="entry name" value="Ostalpha/TMEM184C"/>
</dbReference>
<sequence length="425" mass="46913">MVPVYAIMSLLALTLSDKAIYFNTIRDVYEAWVIYNFLSLCLAWVGGPGAVVVSLNGRLLKPSWVLMTCCLQAIPLDGRFIRRCKQGVLQFVIAKPILAAFSLIMYSRGKFEDGDFSPKGGYLYVTLAYTVSYSLALYALVLFFVATRDLLRPFNPLPKFLIIKSVVFLTYWQGVLIFLLSKGGLINSKEDAADLQNLLICLEMAVAAVGHLWAFPHQPYANAVGAAGGLGGNISHAMNFNDVVYDTVHQFAPTYHDYILYSDGSQSGPRRYRTRTFVPTGQEMEHTRKHKDLKSGASVAGVTTSVEARSPPSPTISGVKPGQDRMQTSLLSEQSFAGPVPYDMSPLDLPKNEGRPPLSSRGPSTTEYHVGRQSTVDSRRTSAAESRVSMDDREISDRMPLTTERRRSTDLLMDDIDLSEGHTAS</sequence>
<dbReference type="AlphaFoldDB" id="A0A388L029"/>
<feature type="compositionally biased region" description="Basic and acidic residues" evidence="5">
    <location>
        <begin position="377"/>
        <end position="409"/>
    </location>
</feature>
<gene>
    <name evidence="7" type="ORF">CBR_g20293</name>
</gene>
<protein>
    <submittedName>
        <fullName evidence="7">Uncharacterized protein</fullName>
    </submittedName>
</protein>
<dbReference type="Proteomes" id="UP000265515">
    <property type="component" value="Unassembled WGS sequence"/>
</dbReference>
<evidence type="ECO:0000256" key="1">
    <source>
        <dbReference type="ARBA" id="ARBA00004141"/>
    </source>
</evidence>
<evidence type="ECO:0000313" key="7">
    <source>
        <dbReference type="EMBL" id="GBG75666.1"/>
    </source>
</evidence>
<dbReference type="EMBL" id="BFEA01000229">
    <property type="protein sequence ID" value="GBG75666.1"/>
    <property type="molecule type" value="Genomic_DNA"/>
</dbReference>
<feature type="compositionally biased region" description="Polar residues" evidence="5">
    <location>
        <begin position="361"/>
        <end position="376"/>
    </location>
</feature>
<evidence type="ECO:0000256" key="4">
    <source>
        <dbReference type="ARBA" id="ARBA00023136"/>
    </source>
</evidence>
<evidence type="ECO:0000256" key="5">
    <source>
        <dbReference type="SAM" id="MobiDB-lite"/>
    </source>
</evidence>
<feature type="transmembrane region" description="Helical" evidence="6">
    <location>
        <begin position="157"/>
        <end position="180"/>
    </location>
</feature>
<feature type="transmembrane region" description="Helical" evidence="6">
    <location>
        <begin position="121"/>
        <end position="145"/>
    </location>
</feature>
<dbReference type="STRING" id="69332.A0A388L029"/>
<dbReference type="GO" id="GO:0016020">
    <property type="term" value="C:membrane"/>
    <property type="evidence" value="ECO:0007669"/>
    <property type="project" value="UniProtKB-SubCell"/>
</dbReference>
<keyword evidence="4 6" id="KW-0472">Membrane</keyword>
<feature type="region of interest" description="Disordered" evidence="5">
    <location>
        <begin position="283"/>
        <end position="323"/>
    </location>
</feature>
<name>A0A388L029_CHABU</name>
<dbReference type="Pfam" id="PF03619">
    <property type="entry name" value="Solute_trans_a"/>
    <property type="match status" value="1"/>
</dbReference>
<evidence type="ECO:0000256" key="3">
    <source>
        <dbReference type="ARBA" id="ARBA00022989"/>
    </source>
</evidence>
<keyword evidence="8" id="KW-1185">Reference proteome</keyword>
<organism evidence="7 8">
    <name type="scientific">Chara braunii</name>
    <name type="common">Braun's stonewort</name>
    <dbReference type="NCBI Taxonomy" id="69332"/>
    <lineage>
        <taxon>Eukaryota</taxon>
        <taxon>Viridiplantae</taxon>
        <taxon>Streptophyta</taxon>
        <taxon>Charophyceae</taxon>
        <taxon>Charales</taxon>
        <taxon>Characeae</taxon>
        <taxon>Chara</taxon>
    </lineage>
</organism>
<reference evidence="7 8" key="1">
    <citation type="journal article" date="2018" name="Cell">
        <title>The Chara Genome: Secondary Complexity and Implications for Plant Terrestrialization.</title>
        <authorList>
            <person name="Nishiyama T."/>
            <person name="Sakayama H."/>
            <person name="Vries J.D."/>
            <person name="Buschmann H."/>
            <person name="Saint-Marcoux D."/>
            <person name="Ullrich K.K."/>
            <person name="Haas F.B."/>
            <person name="Vanderstraeten L."/>
            <person name="Becker D."/>
            <person name="Lang D."/>
            <person name="Vosolsobe S."/>
            <person name="Rombauts S."/>
            <person name="Wilhelmsson P.K.I."/>
            <person name="Janitza P."/>
            <person name="Kern R."/>
            <person name="Heyl A."/>
            <person name="Rumpler F."/>
            <person name="Villalobos L.I.A.C."/>
            <person name="Clay J.M."/>
            <person name="Skokan R."/>
            <person name="Toyoda A."/>
            <person name="Suzuki Y."/>
            <person name="Kagoshima H."/>
            <person name="Schijlen E."/>
            <person name="Tajeshwar N."/>
            <person name="Catarino B."/>
            <person name="Hetherington A.J."/>
            <person name="Saltykova A."/>
            <person name="Bonnot C."/>
            <person name="Breuninger H."/>
            <person name="Symeonidi A."/>
            <person name="Radhakrishnan G.V."/>
            <person name="Van Nieuwerburgh F."/>
            <person name="Deforce D."/>
            <person name="Chang C."/>
            <person name="Karol K.G."/>
            <person name="Hedrich R."/>
            <person name="Ulvskov P."/>
            <person name="Glockner G."/>
            <person name="Delwiche C.F."/>
            <person name="Petrasek J."/>
            <person name="Van de Peer Y."/>
            <person name="Friml J."/>
            <person name="Beilby M."/>
            <person name="Dolan L."/>
            <person name="Kohara Y."/>
            <person name="Sugano S."/>
            <person name="Fujiyama A."/>
            <person name="Delaux P.-M."/>
            <person name="Quint M."/>
            <person name="TheiBen G."/>
            <person name="Hagemann M."/>
            <person name="Harholt J."/>
            <person name="Dunand C."/>
            <person name="Zachgo S."/>
            <person name="Langdale J."/>
            <person name="Maumus F."/>
            <person name="Straeten D.V.D."/>
            <person name="Gould S.B."/>
            <person name="Rensing S.A."/>
        </authorList>
    </citation>
    <scope>NUCLEOTIDE SEQUENCE [LARGE SCALE GENOMIC DNA]</scope>
    <source>
        <strain evidence="7 8">S276</strain>
    </source>
</reference>
<evidence type="ECO:0000313" key="8">
    <source>
        <dbReference type="Proteomes" id="UP000265515"/>
    </source>
</evidence>
<keyword evidence="3 6" id="KW-1133">Transmembrane helix</keyword>
<comment type="subcellular location">
    <subcellularLocation>
        <location evidence="1">Membrane</location>
        <topology evidence="1">Multi-pass membrane protein</topology>
    </subcellularLocation>
</comment>
<feature type="transmembrane region" description="Helical" evidence="6">
    <location>
        <begin position="32"/>
        <end position="55"/>
    </location>
</feature>
<dbReference type="OrthoDB" id="5348404at2759"/>
<dbReference type="SMART" id="SM01417">
    <property type="entry name" value="Solute_trans_a"/>
    <property type="match status" value="1"/>
</dbReference>
<evidence type="ECO:0000256" key="6">
    <source>
        <dbReference type="SAM" id="Phobius"/>
    </source>
</evidence>
<dbReference type="Gramene" id="GBG75666">
    <property type="protein sequence ID" value="GBG75666"/>
    <property type="gene ID" value="CBR_g20293"/>
</dbReference>